<organism evidence="4 5">
    <name type="scientific">Mytilus galloprovincialis</name>
    <name type="common">Mediterranean mussel</name>
    <dbReference type="NCBI Taxonomy" id="29158"/>
    <lineage>
        <taxon>Eukaryota</taxon>
        <taxon>Metazoa</taxon>
        <taxon>Spiralia</taxon>
        <taxon>Lophotrochozoa</taxon>
        <taxon>Mollusca</taxon>
        <taxon>Bivalvia</taxon>
        <taxon>Autobranchia</taxon>
        <taxon>Pteriomorphia</taxon>
        <taxon>Mytilida</taxon>
        <taxon>Mytiloidea</taxon>
        <taxon>Mytilidae</taxon>
        <taxon>Mytilinae</taxon>
        <taxon>Mytilus</taxon>
    </lineage>
</organism>
<keyword evidence="2" id="KW-0677">Repeat</keyword>
<dbReference type="SMART" id="SM00369">
    <property type="entry name" value="LRR_TYP"/>
    <property type="match status" value="6"/>
</dbReference>
<dbReference type="PANTHER" id="PTHR24366">
    <property type="entry name" value="IG(IMMUNOGLOBULIN) AND LRR(LEUCINE RICH REPEAT) DOMAINS"/>
    <property type="match status" value="1"/>
</dbReference>
<dbReference type="Pfam" id="PF13855">
    <property type="entry name" value="LRR_8"/>
    <property type="match status" value="1"/>
</dbReference>
<dbReference type="Proteomes" id="UP000596742">
    <property type="component" value="Unassembled WGS sequence"/>
</dbReference>
<sequence>MKNKTESELKHWQTLFSILNDYYSRRYLYSNQITTLQQGTFQDLPKLDRLYLYSNQITTIQQGTFQDLPELDRLYLYSNQITTLQQGTFQDLPKLDRLYLDGNQLTTIQQGAFQNLPTLTNLDLSNNDLTVLEENIFQDLTALQTLDLSDNPLTCCELLHLKLFLQNKTLGDAGAMCHGTSIKLIDFNFTDCTAQESDVITTMETTTDTLPSITNPVETSEITTTADNNIPLNTTNSNVGSRYEDDNSAIIAGTVTGALVVLFVIALFVIRKFCCTSADTTLVHPSI</sequence>
<dbReference type="PANTHER" id="PTHR24366:SF96">
    <property type="entry name" value="LEUCINE RICH REPEAT CONTAINING 53"/>
    <property type="match status" value="1"/>
</dbReference>
<dbReference type="InterPro" id="IPR032675">
    <property type="entry name" value="LRR_dom_sf"/>
</dbReference>
<keyword evidence="3" id="KW-1133">Transmembrane helix</keyword>
<feature type="transmembrane region" description="Helical" evidence="3">
    <location>
        <begin position="249"/>
        <end position="270"/>
    </location>
</feature>
<keyword evidence="5" id="KW-1185">Reference proteome</keyword>
<dbReference type="EMBL" id="UYJE01009781">
    <property type="protein sequence ID" value="VDI76653.1"/>
    <property type="molecule type" value="Genomic_DNA"/>
</dbReference>
<evidence type="ECO:0000313" key="4">
    <source>
        <dbReference type="EMBL" id="VDI76653.1"/>
    </source>
</evidence>
<evidence type="ECO:0000313" key="5">
    <source>
        <dbReference type="Proteomes" id="UP000596742"/>
    </source>
</evidence>
<dbReference type="InterPro" id="IPR003591">
    <property type="entry name" value="Leu-rich_rpt_typical-subtyp"/>
</dbReference>
<accession>A0A8B6HC66</accession>
<dbReference type="PROSITE" id="PS51450">
    <property type="entry name" value="LRR"/>
    <property type="match status" value="1"/>
</dbReference>
<reference evidence="4" key="1">
    <citation type="submission" date="2018-11" db="EMBL/GenBank/DDBJ databases">
        <authorList>
            <person name="Alioto T."/>
            <person name="Alioto T."/>
        </authorList>
    </citation>
    <scope>NUCLEOTIDE SEQUENCE</scope>
</reference>
<dbReference type="Gene3D" id="3.80.10.10">
    <property type="entry name" value="Ribonuclease Inhibitor"/>
    <property type="match status" value="1"/>
</dbReference>
<evidence type="ECO:0000256" key="1">
    <source>
        <dbReference type="ARBA" id="ARBA00022614"/>
    </source>
</evidence>
<keyword evidence="3" id="KW-0472">Membrane</keyword>
<name>A0A8B6HC66_MYTGA</name>
<gene>
    <name evidence="4" type="ORF">MGAL_10B060815</name>
</gene>
<dbReference type="Pfam" id="PF12799">
    <property type="entry name" value="LRR_4"/>
    <property type="match status" value="1"/>
</dbReference>
<comment type="caution">
    <text evidence="4">The sequence shown here is derived from an EMBL/GenBank/DDBJ whole genome shotgun (WGS) entry which is preliminary data.</text>
</comment>
<dbReference type="FunFam" id="3.80.10.10:FF:000732">
    <property type="entry name" value="GD11101"/>
    <property type="match status" value="1"/>
</dbReference>
<protein>
    <recommendedName>
        <fullName evidence="6">LRRCT domain-containing protein</fullName>
    </recommendedName>
</protein>
<dbReference type="SUPFAM" id="SSF52058">
    <property type="entry name" value="L domain-like"/>
    <property type="match status" value="1"/>
</dbReference>
<evidence type="ECO:0000256" key="3">
    <source>
        <dbReference type="SAM" id="Phobius"/>
    </source>
</evidence>
<dbReference type="AlphaFoldDB" id="A0A8B6HC66"/>
<dbReference type="InterPro" id="IPR001611">
    <property type="entry name" value="Leu-rich_rpt"/>
</dbReference>
<dbReference type="OrthoDB" id="6161221at2759"/>
<evidence type="ECO:0008006" key="6">
    <source>
        <dbReference type="Google" id="ProtNLM"/>
    </source>
</evidence>
<proteinExistence type="predicted"/>
<keyword evidence="1" id="KW-0433">Leucine-rich repeat</keyword>
<keyword evidence="3" id="KW-0812">Transmembrane</keyword>
<evidence type="ECO:0000256" key="2">
    <source>
        <dbReference type="ARBA" id="ARBA00022737"/>
    </source>
</evidence>
<dbReference type="InterPro" id="IPR025875">
    <property type="entry name" value="Leu-rich_rpt_4"/>
</dbReference>
<dbReference type="PRINTS" id="PR00019">
    <property type="entry name" value="LEURICHRPT"/>
</dbReference>